<reference evidence="2" key="1">
    <citation type="journal article" date="2014" name="Int. J. Syst. Evol. Microbiol.">
        <title>Complete genome sequence of Corynebacterium casei LMG S-19264T (=DSM 44701T), isolated from a smear-ripened cheese.</title>
        <authorList>
            <consortium name="US DOE Joint Genome Institute (JGI-PGF)"/>
            <person name="Walter F."/>
            <person name="Albersmeier A."/>
            <person name="Kalinowski J."/>
            <person name="Ruckert C."/>
        </authorList>
    </citation>
    <scope>NUCLEOTIDE SEQUENCE</scope>
    <source>
        <strain evidence="2">KCTC 12711</strain>
    </source>
</reference>
<dbReference type="AlphaFoldDB" id="A0A918RX75"/>
<dbReference type="RefSeq" id="WP_189401754.1">
    <property type="nucleotide sequence ID" value="NZ_BMXA01000004.1"/>
</dbReference>
<evidence type="ECO:0000313" key="3">
    <source>
        <dbReference type="Proteomes" id="UP000614811"/>
    </source>
</evidence>
<protein>
    <submittedName>
        <fullName evidence="2">Uncharacterized protein</fullName>
    </submittedName>
</protein>
<sequence length="222" mass="24480">MQQQATSLFFTRSPNLAWCVLAALACHGLIFFSLEIQSSGRASPKTPLSVTLYQEPKPQIVEEVVKPEPLSQEVMPEQVSPTPVPEQSADARVSPADVITAKATENQESRVSLSAVRQFIETDSHLHGDQNPNAVARFSNTFETEFEKDDSPKQLTRDMLPNDTGVFMATIDGQRRCGAKIIPMLSSGGLGDNQDVSILHKSCEPKQTFDLRLNKPRNPSMQ</sequence>
<gene>
    <name evidence="2" type="ORF">GCM10008090_25110</name>
</gene>
<keyword evidence="3" id="KW-1185">Reference proteome</keyword>
<dbReference type="EMBL" id="BMXA01000004">
    <property type="protein sequence ID" value="GHA14313.1"/>
    <property type="molecule type" value="Genomic_DNA"/>
</dbReference>
<evidence type="ECO:0000256" key="1">
    <source>
        <dbReference type="SAM" id="MobiDB-lite"/>
    </source>
</evidence>
<organism evidence="2 3">
    <name type="scientific">Arenicella chitinivorans</name>
    <dbReference type="NCBI Taxonomy" id="1329800"/>
    <lineage>
        <taxon>Bacteria</taxon>
        <taxon>Pseudomonadati</taxon>
        <taxon>Pseudomonadota</taxon>
        <taxon>Gammaproteobacteria</taxon>
        <taxon>Arenicellales</taxon>
        <taxon>Arenicellaceae</taxon>
        <taxon>Arenicella</taxon>
    </lineage>
</organism>
<comment type="caution">
    <text evidence="2">The sequence shown here is derived from an EMBL/GenBank/DDBJ whole genome shotgun (WGS) entry which is preliminary data.</text>
</comment>
<feature type="region of interest" description="Disordered" evidence="1">
    <location>
        <begin position="71"/>
        <end position="91"/>
    </location>
</feature>
<name>A0A918RX75_9GAMM</name>
<proteinExistence type="predicted"/>
<accession>A0A918RX75</accession>
<evidence type="ECO:0000313" key="2">
    <source>
        <dbReference type="EMBL" id="GHA14313.1"/>
    </source>
</evidence>
<dbReference type="Proteomes" id="UP000614811">
    <property type="component" value="Unassembled WGS sequence"/>
</dbReference>
<reference evidence="2" key="2">
    <citation type="submission" date="2020-09" db="EMBL/GenBank/DDBJ databases">
        <authorList>
            <person name="Sun Q."/>
            <person name="Kim S."/>
        </authorList>
    </citation>
    <scope>NUCLEOTIDE SEQUENCE</scope>
    <source>
        <strain evidence="2">KCTC 12711</strain>
    </source>
</reference>